<keyword evidence="7" id="KW-1185">Reference proteome</keyword>
<dbReference type="SUPFAM" id="SSF53850">
    <property type="entry name" value="Periplasmic binding protein-like II"/>
    <property type="match status" value="1"/>
</dbReference>
<evidence type="ECO:0000259" key="5">
    <source>
        <dbReference type="PROSITE" id="PS50931"/>
    </source>
</evidence>
<dbReference type="InterPro" id="IPR036388">
    <property type="entry name" value="WH-like_DNA-bd_sf"/>
</dbReference>
<dbReference type="InterPro" id="IPR000847">
    <property type="entry name" value="LysR_HTH_N"/>
</dbReference>
<dbReference type="RefSeq" id="WP_269127254.1">
    <property type="nucleotide sequence ID" value="NZ_JAPUBN010000020.1"/>
</dbReference>
<evidence type="ECO:0000256" key="1">
    <source>
        <dbReference type="ARBA" id="ARBA00009437"/>
    </source>
</evidence>
<dbReference type="Pfam" id="PF03466">
    <property type="entry name" value="LysR_substrate"/>
    <property type="match status" value="1"/>
</dbReference>
<dbReference type="SUPFAM" id="SSF46785">
    <property type="entry name" value="Winged helix' DNA-binding domain"/>
    <property type="match status" value="1"/>
</dbReference>
<dbReference type="PROSITE" id="PS50931">
    <property type="entry name" value="HTH_LYSR"/>
    <property type="match status" value="1"/>
</dbReference>
<gene>
    <name evidence="6" type="ORF">O1D97_16455</name>
</gene>
<comment type="caution">
    <text evidence="6">The sequence shown here is derived from an EMBL/GenBank/DDBJ whole genome shotgun (WGS) entry which is preliminary data.</text>
</comment>
<keyword evidence="2" id="KW-0805">Transcription regulation</keyword>
<dbReference type="InterPro" id="IPR005119">
    <property type="entry name" value="LysR_subst-bd"/>
</dbReference>
<evidence type="ECO:0000313" key="7">
    <source>
        <dbReference type="Proteomes" id="UP001149719"/>
    </source>
</evidence>
<comment type="similarity">
    <text evidence="1">Belongs to the LysR transcriptional regulatory family.</text>
</comment>
<dbReference type="Gene3D" id="3.40.190.290">
    <property type="match status" value="1"/>
</dbReference>
<dbReference type="CDD" id="cd05466">
    <property type="entry name" value="PBP2_LTTR_substrate"/>
    <property type="match status" value="1"/>
</dbReference>
<keyword evidence="3" id="KW-0238">DNA-binding</keyword>
<evidence type="ECO:0000256" key="3">
    <source>
        <dbReference type="ARBA" id="ARBA00023125"/>
    </source>
</evidence>
<dbReference type="PANTHER" id="PTHR30126:SF97">
    <property type="entry name" value="HTH-TYPE TRANSCRIPTIONAL REGULATOR ABGR"/>
    <property type="match status" value="1"/>
</dbReference>
<dbReference type="EMBL" id="JAPUBN010000020">
    <property type="protein sequence ID" value="MCZ2723160.1"/>
    <property type="molecule type" value="Genomic_DNA"/>
</dbReference>
<evidence type="ECO:0000256" key="2">
    <source>
        <dbReference type="ARBA" id="ARBA00023015"/>
    </source>
</evidence>
<dbReference type="Proteomes" id="UP001149719">
    <property type="component" value="Unassembled WGS sequence"/>
</dbReference>
<keyword evidence="4" id="KW-0804">Transcription</keyword>
<sequence>MNIDPRHLIQLATIVEAGSFQAAADLLGLTQPAISRNIKKLEERLGETLFDRSERSAKVNELGLKLARQGMIIKSAESTASSYADSIYKGETGTINIGTPPTIAHSLIAEILGRFLTAHPEVNAKIRIGMVHELRSLLIQGQVNIVIGPISLADQIDQLIATDLINDRVGILCSSNHPLTHYKNITPEILEAQRWALHSPGSLLRFQTEHALASFGLRELDIALETDSVDVAFQVARHSNIITTMPIFLSQTQLAIGGLAFLDIDNPLFTRPIGYIRRVSKTPTRVETKFIEFLKAQLDK</sequence>
<evidence type="ECO:0000256" key="4">
    <source>
        <dbReference type="ARBA" id="ARBA00023163"/>
    </source>
</evidence>
<accession>A0ABT4JXN9</accession>
<protein>
    <submittedName>
        <fullName evidence="6">LysR family transcriptional regulator</fullName>
    </submittedName>
</protein>
<dbReference type="Gene3D" id="1.10.10.10">
    <property type="entry name" value="Winged helix-like DNA-binding domain superfamily/Winged helix DNA-binding domain"/>
    <property type="match status" value="1"/>
</dbReference>
<dbReference type="InterPro" id="IPR036390">
    <property type="entry name" value="WH_DNA-bd_sf"/>
</dbReference>
<feature type="domain" description="HTH lysR-type" evidence="5">
    <location>
        <begin position="3"/>
        <end position="60"/>
    </location>
</feature>
<evidence type="ECO:0000313" key="6">
    <source>
        <dbReference type="EMBL" id="MCZ2723160.1"/>
    </source>
</evidence>
<dbReference type="Pfam" id="PF00126">
    <property type="entry name" value="HTH_1"/>
    <property type="match status" value="1"/>
</dbReference>
<dbReference type="PANTHER" id="PTHR30126">
    <property type="entry name" value="HTH-TYPE TRANSCRIPTIONAL REGULATOR"/>
    <property type="match status" value="1"/>
</dbReference>
<dbReference type="PRINTS" id="PR00039">
    <property type="entry name" value="HTHLYSR"/>
</dbReference>
<proteinExistence type="inferred from homology"/>
<name>A0ABT4JXN9_9GAMM</name>
<reference evidence="6" key="1">
    <citation type="submission" date="2022-12" db="EMBL/GenBank/DDBJ databases">
        <title>Marinomonas 15G1-11 sp. nov, isolated from marine algae.</title>
        <authorList>
            <person name="Butt M."/>
            <person name="Choi D.G."/>
            <person name="Kim J.M."/>
            <person name="Lee J.K."/>
            <person name="Baek J.H."/>
            <person name="Jeon C.O."/>
        </authorList>
    </citation>
    <scope>NUCLEOTIDE SEQUENCE</scope>
    <source>
        <strain evidence="6">15G1-11</strain>
    </source>
</reference>
<organism evidence="6 7">
    <name type="scientific">Marinomonas phaeophyticola</name>
    <dbReference type="NCBI Taxonomy" id="3004091"/>
    <lineage>
        <taxon>Bacteria</taxon>
        <taxon>Pseudomonadati</taxon>
        <taxon>Pseudomonadota</taxon>
        <taxon>Gammaproteobacteria</taxon>
        <taxon>Oceanospirillales</taxon>
        <taxon>Oceanospirillaceae</taxon>
        <taxon>Marinomonas</taxon>
    </lineage>
</organism>